<comment type="caution">
    <text evidence="2">The sequence shown here is derived from an EMBL/GenBank/DDBJ whole genome shotgun (WGS) entry which is preliminary data.</text>
</comment>
<reference evidence="2 3" key="1">
    <citation type="submission" date="2016-02" db="EMBL/GenBank/DDBJ databases">
        <authorList>
            <person name="Teng J.L."/>
            <person name="Tang Y."/>
            <person name="Huang Y."/>
            <person name="Guo F."/>
            <person name="Wei W."/>
            <person name="Chen J.H."/>
            <person name="Wong S.Y."/>
            <person name="Lau S.K."/>
            <person name="Woo P.C."/>
        </authorList>
    </citation>
    <scope>NUCLEOTIDE SEQUENCE [LARGE SCALE GENOMIC DNA]</scope>
    <source>
        <strain evidence="2 3">JCM 13375</strain>
    </source>
</reference>
<evidence type="ECO:0000256" key="1">
    <source>
        <dbReference type="SAM" id="Phobius"/>
    </source>
</evidence>
<evidence type="ECO:0000313" key="3">
    <source>
        <dbReference type="Proteomes" id="UP000070409"/>
    </source>
</evidence>
<protein>
    <recommendedName>
        <fullName evidence="4">DUF3137 domain-containing protein</fullName>
    </recommendedName>
</protein>
<gene>
    <name evidence="2" type="ORF">AXK61_18215</name>
</gene>
<evidence type="ECO:0000313" key="2">
    <source>
        <dbReference type="EMBL" id="KXO99204.1"/>
    </source>
</evidence>
<proteinExistence type="predicted"/>
<keyword evidence="3" id="KW-1185">Reference proteome</keyword>
<feature type="transmembrane region" description="Helical" evidence="1">
    <location>
        <begin position="27"/>
        <end position="47"/>
    </location>
</feature>
<sequence>MAHEHVGGGPVEVEVAGAAPPRTTWRLVYGLVVVAFWVSAAASYAAGPTWLTITLAVIGAILAVLFGLNLWAERHMIGDVELKAGPDGLWTSRFTLEWDDVRSCGFATGKYKYKLIDPTMWVYDSAEATSLVVTRRTADANGRQIQVGYTLYEHHTDNLDEFLAAVRHYAPSSDGDFGRSARDYVPDIEVQSRLRAQWDAEGRVVVTTKRGKEKLVFDRAGISAGRDSVPWESVAALGAVTDSVKSTMNGVSTGTTYTHKLVIVTSEVDKKGKQRTLRPDYPGDYVPPLEQLVPFLQVLAPSLPISDKRRSI</sequence>
<organism evidence="2 3">
    <name type="scientific">Tsukamurella pseudospumae</name>
    <dbReference type="NCBI Taxonomy" id="239498"/>
    <lineage>
        <taxon>Bacteria</taxon>
        <taxon>Bacillati</taxon>
        <taxon>Actinomycetota</taxon>
        <taxon>Actinomycetes</taxon>
        <taxon>Mycobacteriales</taxon>
        <taxon>Tsukamurellaceae</taxon>
        <taxon>Tsukamurella</taxon>
    </lineage>
</organism>
<dbReference type="Proteomes" id="UP000070409">
    <property type="component" value="Unassembled WGS sequence"/>
</dbReference>
<name>A0A137ZLY3_9ACTN</name>
<keyword evidence="1" id="KW-0812">Transmembrane</keyword>
<dbReference type="RefSeq" id="WP_082789270.1">
    <property type="nucleotide sequence ID" value="NZ_LSRE01000010.1"/>
</dbReference>
<keyword evidence="1" id="KW-0472">Membrane</keyword>
<evidence type="ECO:0008006" key="4">
    <source>
        <dbReference type="Google" id="ProtNLM"/>
    </source>
</evidence>
<accession>A0A137ZLY3</accession>
<keyword evidence="1" id="KW-1133">Transmembrane helix</keyword>
<dbReference type="EMBL" id="LSRE01000010">
    <property type="protein sequence ID" value="KXO99204.1"/>
    <property type="molecule type" value="Genomic_DNA"/>
</dbReference>
<feature type="transmembrane region" description="Helical" evidence="1">
    <location>
        <begin position="53"/>
        <end position="72"/>
    </location>
</feature>